<dbReference type="SUPFAM" id="SSF47384">
    <property type="entry name" value="Homodimeric domain of signal transducing histidine kinase"/>
    <property type="match status" value="1"/>
</dbReference>
<evidence type="ECO:0000256" key="3">
    <source>
        <dbReference type="ARBA" id="ARBA00012438"/>
    </source>
</evidence>
<dbReference type="EMBL" id="CP063458">
    <property type="protein sequence ID" value="QOV87548.1"/>
    <property type="molecule type" value="Genomic_DNA"/>
</dbReference>
<dbReference type="Gene3D" id="1.10.287.130">
    <property type="match status" value="1"/>
</dbReference>
<keyword evidence="9" id="KW-0902">Two-component regulatory system</keyword>
<dbReference type="CDD" id="cd00075">
    <property type="entry name" value="HATPase"/>
    <property type="match status" value="1"/>
</dbReference>
<feature type="transmembrane region" description="Helical" evidence="10">
    <location>
        <begin position="183"/>
        <end position="205"/>
    </location>
</feature>
<comment type="catalytic activity">
    <reaction evidence="1">
        <text>ATP + protein L-histidine = ADP + protein N-phospho-L-histidine.</text>
        <dbReference type="EC" id="2.7.13.3"/>
    </reaction>
</comment>
<evidence type="ECO:0000256" key="9">
    <source>
        <dbReference type="ARBA" id="ARBA00023012"/>
    </source>
</evidence>
<evidence type="ECO:0000313" key="13">
    <source>
        <dbReference type="EMBL" id="QOV87548.1"/>
    </source>
</evidence>
<gene>
    <name evidence="13" type="ORF">IPV69_14750</name>
</gene>
<organism evidence="13 14">
    <name type="scientific">Humisphaera borealis</name>
    <dbReference type="NCBI Taxonomy" id="2807512"/>
    <lineage>
        <taxon>Bacteria</taxon>
        <taxon>Pseudomonadati</taxon>
        <taxon>Planctomycetota</taxon>
        <taxon>Phycisphaerae</taxon>
        <taxon>Tepidisphaerales</taxon>
        <taxon>Tepidisphaeraceae</taxon>
        <taxon>Humisphaera</taxon>
    </lineage>
</organism>
<comment type="subcellular location">
    <subcellularLocation>
        <location evidence="2">Membrane</location>
    </subcellularLocation>
</comment>
<dbReference type="PROSITE" id="PS50885">
    <property type="entry name" value="HAMP"/>
    <property type="match status" value="1"/>
</dbReference>
<dbReference type="CDD" id="cd06225">
    <property type="entry name" value="HAMP"/>
    <property type="match status" value="1"/>
</dbReference>
<dbReference type="Pfam" id="PF00512">
    <property type="entry name" value="HisKA"/>
    <property type="match status" value="1"/>
</dbReference>
<keyword evidence="10" id="KW-0812">Transmembrane</keyword>
<dbReference type="InterPro" id="IPR004358">
    <property type="entry name" value="Sig_transdc_His_kin-like_C"/>
</dbReference>
<protein>
    <recommendedName>
        <fullName evidence="3">histidine kinase</fullName>
        <ecNumber evidence="3">2.7.13.3</ecNumber>
    </recommendedName>
</protein>
<accession>A0A7M2WQ05</accession>
<dbReference type="GO" id="GO:0016020">
    <property type="term" value="C:membrane"/>
    <property type="evidence" value="ECO:0007669"/>
    <property type="project" value="UniProtKB-SubCell"/>
</dbReference>
<sequence length="546" mass="57671">MQMTLRQKISWQVGATLFGLLLVSAASLWGINGLHQDYGVALDGYQRLRQAYVAGTHLQTAQKLLQWPHPQSIAAARSEVSAAITSFALSDESAGPGVASPRTLPPVVSDDPATGDIRRSLQTIAGNLELLEQSTQGAPAEAVAMQRDAIVAQLGKIALLSSGIRKSTELAQEAAATKRQATFALVGGLCGLVVFLAIVLGVLHYRGVMNPIRRLTAGVHQLTAGEFKGRVDARGRDELASLANDFNQMAAELDGFYHELERKVAEKSKELIRSERLASVGYLAAGVAHEINNPLGIISGYAEYSIAAIGKFEPSSDAGHTADVAKSLQIICDEAFRCKQITQKLLSLARGGDDARQPVSLLETAREVASIIGGLREHRDKRVVVIADSDEGIAPDPLASVTRVGDAEGLVMAVEQEMKQVLLNLAVNALEAVASGSGEVRIEVREAPNGFVELSVIDNGRGMTPETLDRVFEPFFTQKRGRGDDGCGLGTGLGLSISHAIVQNHGGTLTAESKGLGLGSRMIVRLPAIHGAAVPAAPVASGRTTV</sequence>
<keyword evidence="4" id="KW-0597">Phosphoprotein</keyword>
<dbReference type="Proteomes" id="UP000593765">
    <property type="component" value="Chromosome"/>
</dbReference>
<dbReference type="EC" id="2.7.13.3" evidence="3"/>
<dbReference type="PANTHER" id="PTHR43065:SF10">
    <property type="entry name" value="PEROXIDE STRESS-ACTIVATED HISTIDINE KINASE MAK3"/>
    <property type="match status" value="1"/>
</dbReference>
<dbReference type="SMART" id="SM00387">
    <property type="entry name" value="HATPase_c"/>
    <property type="match status" value="1"/>
</dbReference>
<dbReference type="Pfam" id="PF02518">
    <property type="entry name" value="HATPase_c"/>
    <property type="match status" value="1"/>
</dbReference>
<keyword evidence="10" id="KW-1133">Transmembrane helix</keyword>
<keyword evidence="5" id="KW-0808">Transferase</keyword>
<dbReference type="RefSeq" id="WP_206290453.1">
    <property type="nucleotide sequence ID" value="NZ_CP063458.1"/>
</dbReference>
<evidence type="ECO:0000313" key="14">
    <source>
        <dbReference type="Proteomes" id="UP000593765"/>
    </source>
</evidence>
<dbReference type="SMART" id="SM00304">
    <property type="entry name" value="HAMP"/>
    <property type="match status" value="1"/>
</dbReference>
<dbReference type="PROSITE" id="PS50109">
    <property type="entry name" value="HIS_KIN"/>
    <property type="match status" value="1"/>
</dbReference>
<evidence type="ECO:0000256" key="5">
    <source>
        <dbReference type="ARBA" id="ARBA00022679"/>
    </source>
</evidence>
<evidence type="ECO:0000256" key="2">
    <source>
        <dbReference type="ARBA" id="ARBA00004370"/>
    </source>
</evidence>
<keyword evidence="6" id="KW-0547">Nucleotide-binding</keyword>
<evidence type="ECO:0000259" key="11">
    <source>
        <dbReference type="PROSITE" id="PS50109"/>
    </source>
</evidence>
<evidence type="ECO:0000259" key="12">
    <source>
        <dbReference type="PROSITE" id="PS50885"/>
    </source>
</evidence>
<dbReference type="GO" id="GO:0005524">
    <property type="term" value="F:ATP binding"/>
    <property type="evidence" value="ECO:0007669"/>
    <property type="project" value="UniProtKB-KW"/>
</dbReference>
<evidence type="ECO:0000256" key="8">
    <source>
        <dbReference type="ARBA" id="ARBA00022840"/>
    </source>
</evidence>
<dbReference type="AlphaFoldDB" id="A0A7M2WQ05"/>
<dbReference type="InterPro" id="IPR003660">
    <property type="entry name" value="HAMP_dom"/>
</dbReference>
<evidence type="ECO:0000256" key="7">
    <source>
        <dbReference type="ARBA" id="ARBA00022777"/>
    </source>
</evidence>
<dbReference type="SMART" id="SM00388">
    <property type="entry name" value="HisKA"/>
    <property type="match status" value="1"/>
</dbReference>
<evidence type="ECO:0000256" key="6">
    <source>
        <dbReference type="ARBA" id="ARBA00022741"/>
    </source>
</evidence>
<feature type="domain" description="Histidine kinase" evidence="11">
    <location>
        <begin position="286"/>
        <end position="530"/>
    </location>
</feature>
<dbReference type="InterPro" id="IPR003661">
    <property type="entry name" value="HisK_dim/P_dom"/>
</dbReference>
<dbReference type="InterPro" id="IPR005467">
    <property type="entry name" value="His_kinase_dom"/>
</dbReference>
<keyword evidence="8" id="KW-0067">ATP-binding</keyword>
<dbReference type="InterPro" id="IPR036890">
    <property type="entry name" value="HATPase_C_sf"/>
</dbReference>
<evidence type="ECO:0000256" key="1">
    <source>
        <dbReference type="ARBA" id="ARBA00000085"/>
    </source>
</evidence>
<name>A0A7M2WQ05_9BACT</name>
<evidence type="ECO:0000256" key="10">
    <source>
        <dbReference type="SAM" id="Phobius"/>
    </source>
</evidence>
<dbReference type="Gene3D" id="6.10.340.10">
    <property type="match status" value="1"/>
</dbReference>
<dbReference type="SUPFAM" id="SSF55874">
    <property type="entry name" value="ATPase domain of HSP90 chaperone/DNA topoisomerase II/histidine kinase"/>
    <property type="match status" value="1"/>
</dbReference>
<dbReference type="Pfam" id="PF00672">
    <property type="entry name" value="HAMP"/>
    <property type="match status" value="1"/>
</dbReference>
<dbReference type="PRINTS" id="PR00344">
    <property type="entry name" value="BCTRLSENSOR"/>
</dbReference>
<evidence type="ECO:0000256" key="4">
    <source>
        <dbReference type="ARBA" id="ARBA00022553"/>
    </source>
</evidence>
<keyword evidence="10" id="KW-0472">Membrane</keyword>
<dbReference type="GO" id="GO:0000155">
    <property type="term" value="F:phosphorelay sensor kinase activity"/>
    <property type="evidence" value="ECO:0007669"/>
    <property type="project" value="InterPro"/>
</dbReference>
<dbReference type="SUPFAM" id="SSF158472">
    <property type="entry name" value="HAMP domain-like"/>
    <property type="match status" value="1"/>
</dbReference>
<dbReference type="InterPro" id="IPR003594">
    <property type="entry name" value="HATPase_dom"/>
</dbReference>
<dbReference type="InterPro" id="IPR036097">
    <property type="entry name" value="HisK_dim/P_sf"/>
</dbReference>
<reference evidence="13 14" key="1">
    <citation type="submission" date="2020-10" db="EMBL/GenBank/DDBJ databases">
        <title>Wide distribution of Phycisphaera-like planctomycetes from WD2101 soil group in peatlands and genome analysis of the first cultivated representative.</title>
        <authorList>
            <person name="Dedysh S.N."/>
            <person name="Beletsky A.V."/>
            <person name="Ivanova A."/>
            <person name="Kulichevskaya I.S."/>
            <person name="Suzina N.E."/>
            <person name="Philippov D.A."/>
            <person name="Rakitin A.L."/>
            <person name="Mardanov A.V."/>
            <person name="Ravin N.V."/>
        </authorList>
    </citation>
    <scope>NUCLEOTIDE SEQUENCE [LARGE SCALE GENOMIC DNA]</scope>
    <source>
        <strain evidence="13 14">M1803</strain>
    </source>
</reference>
<dbReference type="Gene3D" id="3.30.565.10">
    <property type="entry name" value="Histidine kinase-like ATPase, C-terminal domain"/>
    <property type="match status" value="1"/>
</dbReference>
<keyword evidence="14" id="KW-1185">Reference proteome</keyword>
<proteinExistence type="predicted"/>
<dbReference type="KEGG" id="hbs:IPV69_14750"/>
<keyword evidence="7" id="KW-0418">Kinase</keyword>
<feature type="domain" description="HAMP" evidence="12">
    <location>
        <begin position="206"/>
        <end position="258"/>
    </location>
</feature>
<dbReference type="PANTHER" id="PTHR43065">
    <property type="entry name" value="SENSOR HISTIDINE KINASE"/>
    <property type="match status" value="1"/>
</dbReference>
<dbReference type="CDD" id="cd00082">
    <property type="entry name" value="HisKA"/>
    <property type="match status" value="1"/>
</dbReference>